<dbReference type="Gene3D" id="3.40.30.10">
    <property type="entry name" value="Glutaredoxin"/>
    <property type="match status" value="1"/>
</dbReference>
<evidence type="ECO:0000259" key="2">
    <source>
        <dbReference type="Pfam" id="PF00085"/>
    </source>
</evidence>
<sequence>MEDSLVFHHEQLADSVLFTNSTAIFILVAFVVSWSADCNQLLQIIGDLSQHCQVRGWKQDYVQFHIFHADNELDKLPNDIPFFPIIFFCLGKIESRVCHKYGAVYSSENLSFLVFSRLIKACPECSIRLESVESSHEAISFLKNRSSRFPYQQVAVMVPSQHKSRIDEYTKLFKQLAEELVYIDFFIFSLANGDNDMVQMIFSDSHFEGEYKSWRSMPLEDAVDLVTWKSTPKFLRWTGSPYSPFAPITPETYNNASKDEWFHLVVIPNRNDPQVLDYESLLWELSMEHCKNISLHSYRRSCRYYSMSYSSFAPFLKGLGVSFPEEANENHSRWNSIGSSEQAQMIVIDRQKEVWMRLPLYVLEDVSLINNIYSAMENLGQVSGDATRQVSSRVLSTYSRVSKQLLSSMSQEYGKEKQTVMRPQITTHSFLYTLQGPAHLEQLRKANTQTVHIVIFYVPWCIFCQQALPAYSYIANHIDQKLLRVYQYDCQQYRIPQQWDSWIDGFPTVFVFSSKYFKKPAIYEGPHTIEAITNYLQKRCLNKTLPLF</sequence>
<keyword evidence="1" id="KW-1133">Transmembrane helix</keyword>
<keyword evidence="1" id="KW-0812">Transmembrane</keyword>
<protein>
    <submittedName>
        <fullName evidence="3">Protein disulfide isomerase</fullName>
    </submittedName>
</protein>
<dbReference type="InterPro" id="IPR013766">
    <property type="entry name" value="Thioredoxin_domain"/>
</dbReference>
<reference evidence="4" key="1">
    <citation type="journal article" date="2013" name="Science">
        <title>Gene transfer from bacteria and archaea facilitated evolution of an extremophilic eukaryote.</title>
        <authorList>
            <person name="Schonknecht G."/>
            <person name="Chen W.H."/>
            <person name="Ternes C.M."/>
            <person name="Barbier G.G."/>
            <person name="Shrestha R.P."/>
            <person name="Stanke M."/>
            <person name="Brautigam A."/>
            <person name="Baker B.J."/>
            <person name="Banfield J.F."/>
            <person name="Garavito R.M."/>
            <person name="Carr K."/>
            <person name="Wilkerson C."/>
            <person name="Rensing S.A."/>
            <person name="Gagneul D."/>
            <person name="Dickenson N.E."/>
            <person name="Oesterhelt C."/>
            <person name="Lercher M.J."/>
            <person name="Weber A.P."/>
        </authorList>
    </citation>
    <scope>NUCLEOTIDE SEQUENCE [LARGE SCALE GENOMIC DNA]</scope>
    <source>
        <strain evidence="4">074W</strain>
    </source>
</reference>
<dbReference type="RefSeq" id="XP_005708588.1">
    <property type="nucleotide sequence ID" value="XM_005708531.1"/>
</dbReference>
<dbReference type="Pfam" id="PF00085">
    <property type="entry name" value="Thioredoxin"/>
    <property type="match status" value="1"/>
</dbReference>
<keyword evidence="1" id="KW-0472">Membrane</keyword>
<evidence type="ECO:0000313" key="3">
    <source>
        <dbReference type="EMBL" id="EME32068.1"/>
    </source>
</evidence>
<dbReference type="CDD" id="cd02961">
    <property type="entry name" value="PDI_a_family"/>
    <property type="match status" value="1"/>
</dbReference>
<keyword evidence="4" id="KW-1185">Reference proteome</keyword>
<dbReference type="GO" id="GO:0034976">
    <property type="term" value="P:response to endoplasmic reticulum stress"/>
    <property type="evidence" value="ECO:0007669"/>
    <property type="project" value="TreeGrafter"/>
</dbReference>
<accession>M2Y7M4</accession>
<evidence type="ECO:0000256" key="1">
    <source>
        <dbReference type="SAM" id="Phobius"/>
    </source>
</evidence>
<dbReference type="OrthoDB" id="74910at2759"/>
<name>M2Y7M4_GALSU</name>
<dbReference type="PANTHER" id="PTHR45815:SF3">
    <property type="entry name" value="PROTEIN DISULFIDE-ISOMERASE A6"/>
    <property type="match status" value="1"/>
</dbReference>
<proteinExistence type="predicted"/>
<dbReference type="GeneID" id="17090669"/>
<evidence type="ECO:0000313" key="4">
    <source>
        <dbReference type="Proteomes" id="UP000030680"/>
    </source>
</evidence>
<dbReference type="KEGG" id="gsl:Gasu_08120"/>
<dbReference type="EMBL" id="KB454488">
    <property type="protein sequence ID" value="EME32068.1"/>
    <property type="molecule type" value="Genomic_DNA"/>
</dbReference>
<dbReference type="SUPFAM" id="SSF52833">
    <property type="entry name" value="Thioredoxin-like"/>
    <property type="match status" value="1"/>
</dbReference>
<dbReference type="Proteomes" id="UP000030680">
    <property type="component" value="Unassembled WGS sequence"/>
</dbReference>
<dbReference type="Gramene" id="EME32068">
    <property type="protein sequence ID" value="EME32068"/>
    <property type="gene ID" value="Gasu_08120"/>
</dbReference>
<dbReference type="InterPro" id="IPR036249">
    <property type="entry name" value="Thioredoxin-like_sf"/>
</dbReference>
<gene>
    <name evidence="3" type="ORF">Gasu_08120</name>
</gene>
<keyword evidence="3" id="KW-0413">Isomerase</keyword>
<dbReference type="AlphaFoldDB" id="M2Y7M4"/>
<organism evidence="3 4">
    <name type="scientific">Galdieria sulphuraria</name>
    <name type="common">Red alga</name>
    <dbReference type="NCBI Taxonomy" id="130081"/>
    <lineage>
        <taxon>Eukaryota</taxon>
        <taxon>Rhodophyta</taxon>
        <taxon>Bangiophyceae</taxon>
        <taxon>Galdieriales</taxon>
        <taxon>Galdieriaceae</taxon>
        <taxon>Galdieria</taxon>
    </lineage>
</organism>
<dbReference type="STRING" id="130081.M2Y7M4"/>
<dbReference type="GO" id="GO:0005788">
    <property type="term" value="C:endoplasmic reticulum lumen"/>
    <property type="evidence" value="ECO:0007669"/>
    <property type="project" value="TreeGrafter"/>
</dbReference>
<feature type="domain" description="Thioredoxin" evidence="2">
    <location>
        <begin position="448"/>
        <end position="537"/>
    </location>
</feature>
<dbReference type="GO" id="GO:0015035">
    <property type="term" value="F:protein-disulfide reductase activity"/>
    <property type="evidence" value="ECO:0007669"/>
    <property type="project" value="TreeGrafter"/>
</dbReference>
<feature type="transmembrane region" description="Helical" evidence="1">
    <location>
        <begin position="12"/>
        <end position="34"/>
    </location>
</feature>
<dbReference type="GO" id="GO:0016853">
    <property type="term" value="F:isomerase activity"/>
    <property type="evidence" value="ECO:0007669"/>
    <property type="project" value="UniProtKB-KW"/>
</dbReference>
<dbReference type="PANTHER" id="PTHR45815">
    <property type="entry name" value="PROTEIN DISULFIDE-ISOMERASE A6"/>
    <property type="match status" value="1"/>
</dbReference>